<comment type="caution">
    <text evidence="12">The sequence shown here is derived from an EMBL/GenBank/DDBJ whole genome shotgun (WGS) entry which is preliminary data.</text>
</comment>
<sequence>MGAGRPLGAQAGQESVPGSIPGVKRVASAQRLEVGVGNGGSAAFSSRGAFILLEGLDRSGKTSQCERLLAFLTDRQIPAEIWRYPDRRTTVGKMISSYLSKKSELDDATIHLLFAANRWEKREEMEARLRSGCTLIVDRYSFSGIAFSAAKGLDLDWCKAPEVGLIAPDAIFYLQIPPEIAAGRGQYGEERYERLSFQKLVAKQFENLMNDDGRWHVIDAQKGIDEIQRHIQELSLPVIERCHQGAPLLDMR</sequence>
<dbReference type="InterPro" id="IPR027417">
    <property type="entry name" value="P-loop_NTPase"/>
</dbReference>
<keyword evidence="9" id="KW-0067">ATP-binding</keyword>
<name>A0A388JX36_CHABU</name>
<dbReference type="GO" id="GO:0006235">
    <property type="term" value="P:dTTP biosynthetic process"/>
    <property type="evidence" value="ECO:0007669"/>
    <property type="project" value="TreeGrafter"/>
</dbReference>
<evidence type="ECO:0000259" key="11">
    <source>
        <dbReference type="Pfam" id="PF02223"/>
    </source>
</evidence>
<evidence type="ECO:0000256" key="8">
    <source>
        <dbReference type="ARBA" id="ARBA00022777"/>
    </source>
</evidence>
<dbReference type="PROSITE" id="PS01331">
    <property type="entry name" value="THYMIDYLATE_KINASE"/>
    <property type="match status" value="1"/>
</dbReference>
<evidence type="ECO:0000256" key="7">
    <source>
        <dbReference type="ARBA" id="ARBA00022741"/>
    </source>
</evidence>
<dbReference type="PANTHER" id="PTHR10344:SF1">
    <property type="entry name" value="THYMIDYLATE KINASE"/>
    <property type="match status" value="1"/>
</dbReference>
<reference evidence="12 13" key="1">
    <citation type="journal article" date="2018" name="Cell">
        <title>The Chara Genome: Secondary Complexity and Implications for Plant Terrestrialization.</title>
        <authorList>
            <person name="Nishiyama T."/>
            <person name="Sakayama H."/>
            <person name="Vries J.D."/>
            <person name="Buschmann H."/>
            <person name="Saint-Marcoux D."/>
            <person name="Ullrich K.K."/>
            <person name="Haas F.B."/>
            <person name="Vanderstraeten L."/>
            <person name="Becker D."/>
            <person name="Lang D."/>
            <person name="Vosolsobe S."/>
            <person name="Rombauts S."/>
            <person name="Wilhelmsson P.K.I."/>
            <person name="Janitza P."/>
            <person name="Kern R."/>
            <person name="Heyl A."/>
            <person name="Rumpler F."/>
            <person name="Villalobos L.I.A.C."/>
            <person name="Clay J.M."/>
            <person name="Skokan R."/>
            <person name="Toyoda A."/>
            <person name="Suzuki Y."/>
            <person name="Kagoshima H."/>
            <person name="Schijlen E."/>
            <person name="Tajeshwar N."/>
            <person name="Catarino B."/>
            <person name="Hetherington A.J."/>
            <person name="Saltykova A."/>
            <person name="Bonnot C."/>
            <person name="Breuninger H."/>
            <person name="Symeonidi A."/>
            <person name="Radhakrishnan G.V."/>
            <person name="Van Nieuwerburgh F."/>
            <person name="Deforce D."/>
            <person name="Chang C."/>
            <person name="Karol K.G."/>
            <person name="Hedrich R."/>
            <person name="Ulvskov P."/>
            <person name="Glockner G."/>
            <person name="Delwiche C.F."/>
            <person name="Petrasek J."/>
            <person name="Van de Peer Y."/>
            <person name="Friml J."/>
            <person name="Beilby M."/>
            <person name="Dolan L."/>
            <person name="Kohara Y."/>
            <person name="Sugano S."/>
            <person name="Fujiyama A."/>
            <person name="Delaux P.-M."/>
            <person name="Quint M."/>
            <person name="TheiBen G."/>
            <person name="Hagemann M."/>
            <person name="Harholt J."/>
            <person name="Dunand C."/>
            <person name="Zachgo S."/>
            <person name="Langdale J."/>
            <person name="Maumus F."/>
            <person name="Straeten D.V.D."/>
            <person name="Gould S.B."/>
            <person name="Rensing S.A."/>
        </authorList>
    </citation>
    <scope>NUCLEOTIDE SEQUENCE [LARGE SCALE GENOMIC DNA]</scope>
    <source>
        <strain evidence="12 13">S276</strain>
    </source>
</reference>
<dbReference type="InterPro" id="IPR018094">
    <property type="entry name" value="Thymidylate_kinase"/>
</dbReference>
<dbReference type="InterPro" id="IPR018095">
    <property type="entry name" value="Thymidylate_kin_CS"/>
</dbReference>
<dbReference type="SUPFAM" id="SSF52540">
    <property type="entry name" value="P-loop containing nucleoside triphosphate hydrolases"/>
    <property type="match status" value="1"/>
</dbReference>
<dbReference type="GO" id="GO:0005634">
    <property type="term" value="C:nucleus"/>
    <property type="evidence" value="ECO:0007669"/>
    <property type="project" value="TreeGrafter"/>
</dbReference>
<dbReference type="PANTHER" id="PTHR10344">
    <property type="entry name" value="THYMIDYLATE KINASE"/>
    <property type="match status" value="1"/>
</dbReference>
<dbReference type="HAMAP" id="MF_00165">
    <property type="entry name" value="Thymidylate_kinase"/>
    <property type="match status" value="1"/>
</dbReference>
<dbReference type="FunFam" id="3.40.50.300:FF:000679">
    <property type="entry name" value="Thymidylate kinase"/>
    <property type="match status" value="1"/>
</dbReference>
<feature type="region of interest" description="Disordered" evidence="10">
    <location>
        <begin position="1"/>
        <end position="20"/>
    </location>
</feature>
<keyword evidence="7" id="KW-0547">Nucleotide-binding</keyword>
<evidence type="ECO:0000256" key="5">
    <source>
        <dbReference type="ARBA" id="ARBA00022679"/>
    </source>
</evidence>
<dbReference type="AlphaFoldDB" id="A0A388JX36"/>
<evidence type="ECO:0000256" key="9">
    <source>
        <dbReference type="ARBA" id="ARBA00022840"/>
    </source>
</evidence>
<dbReference type="EC" id="2.7.4.9" evidence="3"/>
<evidence type="ECO:0000256" key="6">
    <source>
        <dbReference type="ARBA" id="ARBA00022727"/>
    </source>
</evidence>
<dbReference type="GO" id="GO:0004798">
    <property type="term" value="F:dTMP kinase activity"/>
    <property type="evidence" value="ECO:0007669"/>
    <property type="project" value="UniProtKB-EC"/>
</dbReference>
<dbReference type="GO" id="GO:0005524">
    <property type="term" value="F:ATP binding"/>
    <property type="evidence" value="ECO:0007669"/>
    <property type="project" value="UniProtKB-KW"/>
</dbReference>
<keyword evidence="6" id="KW-0545">Nucleotide biosynthesis</keyword>
<dbReference type="OrthoDB" id="425602at2759"/>
<keyword evidence="13" id="KW-1185">Reference proteome</keyword>
<dbReference type="GO" id="GO:0006227">
    <property type="term" value="P:dUDP biosynthetic process"/>
    <property type="evidence" value="ECO:0007669"/>
    <property type="project" value="TreeGrafter"/>
</dbReference>
<dbReference type="STRING" id="69332.A0A388JX36"/>
<comment type="pathway">
    <text evidence="1">Pyrimidine metabolism; dTTP biosynthesis.</text>
</comment>
<dbReference type="EMBL" id="BFEA01000028">
    <property type="protein sequence ID" value="GBG62345.1"/>
    <property type="molecule type" value="Genomic_DNA"/>
</dbReference>
<dbReference type="GO" id="GO:0006233">
    <property type="term" value="P:dTDP biosynthetic process"/>
    <property type="evidence" value="ECO:0007669"/>
    <property type="project" value="InterPro"/>
</dbReference>
<accession>A0A388JX36</accession>
<dbReference type="GO" id="GO:0004550">
    <property type="term" value="F:nucleoside diphosphate kinase activity"/>
    <property type="evidence" value="ECO:0007669"/>
    <property type="project" value="TreeGrafter"/>
</dbReference>
<proteinExistence type="inferred from homology"/>
<dbReference type="GO" id="GO:0005829">
    <property type="term" value="C:cytosol"/>
    <property type="evidence" value="ECO:0007669"/>
    <property type="project" value="TreeGrafter"/>
</dbReference>
<evidence type="ECO:0000313" key="13">
    <source>
        <dbReference type="Proteomes" id="UP000265515"/>
    </source>
</evidence>
<dbReference type="GO" id="GO:0005739">
    <property type="term" value="C:mitochondrion"/>
    <property type="evidence" value="ECO:0007669"/>
    <property type="project" value="TreeGrafter"/>
</dbReference>
<dbReference type="Gramene" id="GBG62345">
    <property type="protein sequence ID" value="GBG62345"/>
    <property type="gene ID" value="CBR_g30299"/>
</dbReference>
<organism evidence="12 13">
    <name type="scientific">Chara braunii</name>
    <name type="common">Braun's stonewort</name>
    <dbReference type="NCBI Taxonomy" id="69332"/>
    <lineage>
        <taxon>Eukaryota</taxon>
        <taxon>Viridiplantae</taxon>
        <taxon>Streptophyta</taxon>
        <taxon>Charophyceae</taxon>
        <taxon>Charales</taxon>
        <taxon>Characeae</taxon>
        <taxon>Chara</taxon>
    </lineage>
</organism>
<dbReference type="Pfam" id="PF02223">
    <property type="entry name" value="Thymidylate_kin"/>
    <property type="match status" value="1"/>
</dbReference>
<dbReference type="Proteomes" id="UP000265515">
    <property type="component" value="Unassembled WGS sequence"/>
</dbReference>
<evidence type="ECO:0000256" key="10">
    <source>
        <dbReference type="SAM" id="MobiDB-lite"/>
    </source>
</evidence>
<dbReference type="Gene3D" id="3.40.50.300">
    <property type="entry name" value="P-loop containing nucleotide triphosphate hydrolases"/>
    <property type="match status" value="1"/>
</dbReference>
<comment type="similarity">
    <text evidence="2">Belongs to the thymidylate kinase family.</text>
</comment>
<dbReference type="NCBIfam" id="TIGR00041">
    <property type="entry name" value="DTMP_kinase"/>
    <property type="match status" value="1"/>
</dbReference>
<dbReference type="OMA" id="YWHQFDA"/>
<dbReference type="InterPro" id="IPR039430">
    <property type="entry name" value="Thymidylate_kin-like_dom"/>
</dbReference>
<gene>
    <name evidence="12" type="ORF">CBR_g30299</name>
</gene>
<feature type="domain" description="Thymidylate kinase-like" evidence="11">
    <location>
        <begin position="53"/>
        <end position="231"/>
    </location>
</feature>
<evidence type="ECO:0000256" key="4">
    <source>
        <dbReference type="ARBA" id="ARBA00017144"/>
    </source>
</evidence>
<dbReference type="CDD" id="cd01672">
    <property type="entry name" value="TMPK"/>
    <property type="match status" value="1"/>
</dbReference>
<keyword evidence="8" id="KW-0418">Kinase</keyword>
<protein>
    <recommendedName>
        <fullName evidence="4">Thymidylate kinase</fullName>
        <ecNumber evidence="3">2.7.4.9</ecNumber>
    </recommendedName>
</protein>
<evidence type="ECO:0000256" key="2">
    <source>
        <dbReference type="ARBA" id="ARBA00009776"/>
    </source>
</evidence>
<evidence type="ECO:0000313" key="12">
    <source>
        <dbReference type="EMBL" id="GBG62345.1"/>
    </source>
</evidence>
<keyword evidence="5" id="KW-0808">Transferase</keyword>
<evidence type="ECO:0000256" key="3">
    <source>
        <dbReference type="ARBA" id="ARBA00012980"/>
    </source>
</evidence>
<evidence type="ECO:0000256" key="1">
    <source>
        <dbReference type="ARBA" id="ARBA00004992"/>
    </source>
</evidence>